<dbReference type="AlphaFoldDB" id="A0A5E4UH30"/>
<proteinExistence type="predicted"/>
<evidence type="ECO:0000256" key="3">
    <source>
        <dbReference type="SAM" id="MobiDB-lite"/>
    </source>
</evidence>
<dbReference type="Pfam" id="PF01515">
    <property type="entry name" value="PTA_PTB"/>
    <property type="match status" value="1"/>
</dbReference>
<dbReference type="PANTHER" id="PTHR43356">
    <property type="entry name" value="PHOSPHATE ACETYLTRANSFERASE"/>
    <property type="match status" value="1"/>
</dbReference>
<sequence>MSHPQPLHPSDSPGRSQGKSPPTQPGSQPQNGGARAQYAYPHLQALIARASGRGAVIAVAYPCEALALSASLDVAAQGLAELRLVGPRARIEATAAEAGLELGGAVIVDTPDDPLAAARKAAALVMDGEAHALMKGSLHTDELMSVVVSRETGLRTARRVSHVFMFDLPDVAQPLMMTDCVVNIAPDLLVKRDIVQNAIDLARAIGIARPYVGILSATEAVNPAIPGTLDAAALCKMADRGQITGGVLDGPLAFDNAISAESARIKHIESPVAGHPDILLVPNLEAGNTLYKSLVYLGHAECAGLVLGTRAPVILTSRADSAFSRLASAALGVLAAGIGQTAAGAAVPGSAAQGESPDTTAQARA</sequence>
<name>A0A5E4UH30_9BURK</name>
<evidence type="ECO:0000256" key="1">
    <source>
        <dbReference type="ARBA" id="ARBA00022679"/>
    </source>
</evidence>
<dbReference type="Proteomes" id="UP000414233">
    <property type="component" value="Unassembled WGS sequence"/>
</dbReference>
<dbReference type="SUPFAM" id="SSF53659">
    <property type="entry name" value="Isocitrate/Isopropylmalate dehydrogenase-like"/>
    <property type="match status" value="1"/>
</dbReference>
<evidence type="ECO:0000313" key="6">
    <source>
        <dbReference type="Proteomes" id="UP000414233"/>
    </source>
</evidence>
<reference evidence="5 6" key="1">
    <citation type="submission" date="2019-08" db="EMBL/GenBank/DDBJ databases">
        <authorList>
            <person name="Peeters C."/>
        </authorList>
    </citation>
    <scope>NUCLEOTIDE SEQUENCE [LARGE SCALE GENOMIC DNA]</scope>
    <source>
        <strain evidence="5 6">LMG 30175</strain>
    </source>
</reference>
<evidence type="ECO:0000313" key="5">
    <source>
        <dbReference type="EMBL" id="VVD99366.1"/>
    </source>
</evidence>
<accession>A0A5E4UH30</accession>
<protein>
    <submittedName>
        <fullName evidence="5">Phosphate acetyltransferase</fullName>
    </submittedName>
</protein>
<dbReference type="RefSeq" id="WP_150696888.1">
    <property type="nucleotide sequence ID" value="NZ_CABPRZ010000007.1"/>
</dbReference>
<evidence type="ECO:0000259" key="4">
    <source>
        <dbReference type="Pfam" id="PF01515"/>
    </source>
</evidence>
<organism evidence="5 6">
    <name type="scientific">Pandoraea terrae</name>
    <dbReference type="NCBI Taxonomy" id="1537710"/>
    <lineage>
        <taxon>Bacteria</taxon>
        <taxon>Pseudomonadati</taxon>
        <taxon>Pseudomonadota</taxon>
        <taxon>Betaproteobacteria</taxon>
        <taxon>Burkholderiales</taxon>
        <taxon>Burkholderiaceae</taxon>
        <taxon>Pandoraea</taxon>
    </lineage>
</organism>
<dbReference type="EMBL" id="CABPRZ010000007">
    <property type="protein sequence ID" value="VVD99366.1"/>
    <property type="molecule type" value="Genomic_DNA"/>
</dbReference>
<dbReference type="InterPro" id="IPR002505">
    <property type="entry name" value="PTA_PTB"/>
</dbReference>
<dbReference type="NCBIfam" id="NF006045">
    <property type="entry name" value="PRK08190.1"/>
    <property type="match status" value="1"/>
</dbReference>
<keyword evidence="2" id="KW-0012">Acyltransferase</keyword>
<dbReference type="OrthoDB" id="9808984at2"/>
<dbReference type="PANTHER" id="PTHR43356:SF2">
    <property type="entry name" value="PHOSPHATE ACETYLTRANSFERASE"/>
    <property type="match status" value="1"/>
</dbReference>
<evidence type="ECO:0000256" key="2">
    <source>
        <dbReference type="ARBA" id="ARBA00023315"/>
    </source>
</evidence>
<dbReference type="GO" id="GO:0016746">
    <property type="term" value="F:acyltransferase activity"/>
    <property type="evidence" value="ECO:0007669"/>
    <property type="project" value="UniProtKB-KW"/>
</dbReference>
<gene>
    <name evidence="5" type="ORF">PTE30175_01972</name>
</gene>
<feature type="compositionally biased region" description="Polar residues" evidence="3">
    <location>
        <begin position="13"/>
        <end position="31"/>
    </location>
</feature>
<feature type="region of interest" description="Disordered" evidence="3">
    <location>
        <begin position="1"/>
        <end position="34"/>
    </location>
</feature>
<keyword evidence="6" id="KW-1185">Reference proteome</keyword>
<dbReference type="InterPro" id="IPR050500">
    <property type="entry name" value="Phos_Acetyltrans/Butyryltrans"/>
</dbReference>
<feature type="domain" description="Phosphate acetyl/butaryl transferase" evidence="4">
    <location>
        <begin position="118"/>
        <end position="330"/>
    </location>
</feature>
<keyword evidence="1 5" id="KW-0808">Transferase</keyword>
<dbReference type="Gene3D" id="3.40.718.10">
    <property type="entry name" value="Isopropylmalate Dehydrogenase"/>
    <property type="match status" value="1"/>
</dbReference>